<sequence length="356" mass="37169">MKLFIALYLAVLVLASPPSNWRNKPPVEKGPSNKLPPHTPVTVYGLDETHQVTCASKVVYTTSIQRAIEWGVNLLSAGKQVGSPNINRAFPHFYMNMENFNLHHPACAKNTRVNKNDWTRYMMPVLGSGVYMGKKDPGKVRVVFAFHPDERDAAGRPRVMYCGTVLHAETTRDFVGCDVQIAVEGVETGSAVLSAAALSGDLSRKTGSGSGSGSGTSTGDGKSPSGKWRSFTPPPGDLNHKSSSGSVTSMGDGKVDSGTLVSGGGKGESAFEKWRSFTSAPGDLNRKSGSGSETSIGGGKVNSGTLISGDGKGTAPSGNERSLTPPPGDLNRKSSSGSVTSTGDGEGGKENPRPTP</sequence>
<feature type="compositionally biased region" description="Gly residues" evidence="3">
    <location>
        <begin position="208"/>
        <end position="218"/>
    </location>
</feature>
<feature type="compositionally biased region" description="Basic and acidic residues" evidence="3">
    <location>
        <begin position="346"/>
        <end position="356"/>
    </location>
</feature>
<name>A0A5N6TJK6_ASPAV</name>
<gene>
    <name evidence="5" type="ORF">BDV25DRAFT_143621</name>
</gene>
<dbReference type="GO" id="GO:0003723">
    <property type="term" value="F:RNA binding"/>
    <property type="evidence" value="ECO:0007669"/>
    <property type="project" value="InterPro"/>
</dbReference>
<feature type="chain" id="PRO_5024837631" evidence="4">
    <location>
        <begin position="16"/>
        <end position="356"/>
    </location>
</feature>
<organism evidence="5 6">
    <name type="scientific">Aspergillus avenaceus</name>
    <dbReference type="NCBI Taxonomy" id="36643"/>
    <lineage>
        <taxon>Eukaryota</taxon>
        <taxon>Fungi</taxon>
        <taxon>Dikarya</taxon>
        <taxon>Ascomycota</taxon>
        <taxon>Pezizomycotina</taxon>
        <taxon>Eurotiomycetes</taxon>
        <taxon>Eurotiomycetidae</taxon>
        <taxon>Eurotiales</taxon>
        <taxon>Aspergillaceae</taxon>
        <taxon>Aspergillus</taxon>
        <taxon>Aspergillus subgen. Circumdati</taxon>
    </lineage>
</organism>
<proteinExistence type="predicted"/>
<protein>
    <submittedName>
        <fullName evidence="5">Uncharacterized protein</fullName>
    </submittedName>
</protein>
<keyword evidence="2" id="KW-0378">Hydrolase</keyword>
<dbReference type="Proteomes" id="UP000325780">
    <property type="component" value="Unassembled WGS sequence"/>
</dbReference>
<evidence type="ECO:0000256" key="4">
    <source>
        <dbReference type="SAM" id="SignalP"/>
    </source>
</evidence>
<reference evidence="5 6" key="1">
    <citation type="submission" date="2019-04" db="EMBL/GenBank/DDBJ databases">
        <title>Friends and foes A comparative genomics study of 23 Aspergillus species from section Flavi.</title>
        <authorList>
            <consortium name="DOE Joint Genome Institute"/>
            <person name="Kjaerbolling I."/>
            <person name="Vesth T."/>
            <person name="Frisvad J.C."/>
            <person name="Nybo J.L."/>
            <person name="Theobald S."/>
            <person name="Kildgaard S."/>
            <person name="Isbrandt T."/>
            <person name="Kuo A."/>
            <person name="Sato A."/>
            <person name="Lyhne E.K."/>
            <person name="Kogle M.E."/>
            <person name="Wiebenga A."/>
            <person name="Kun R.S."/>
            <person name="Lubbers R.J."/>
            <person name="Makela M.R."/>
            <person name="Barry K."/>
            <person name="Chovatia M."/>
            <person name="Clum A."/>
            <person name="Daum C."/>
            <person name="Haridas S."/>
            <person name="He G."/>
            <person name="LaButti K."/>
            <person name="Lipzen A."/>
            <person name="Mondo S."/>
            <person name="Riley R."/>
            <person name="Salamov A."/>
            <person name="Simmons B.A."/>
            <person name="Magnuson J.K."/>
            <person name="Henrissat B."/>
            <person name="Mortensen U.H."/>
            <person name="Larsen T.O."/>
            <person name="Devries R.P."/>
            <person name="Grigoriev I.V."/>
            <person name="Machida M."/>
            <person name="Baker S.E."/>
            <person name="Andersen M.R."/>
        </authorList>
    </citation>
    <scope>NUCLEOTIDE SEQUENCE [LARGE SCALE GENOMIC DNA]</scope>
    <source>
        <strain evidence="5 6">IBT 18842</strain>
    </source>
</reference>
<evidence type="ECO:0000313" key="5">
    <source>
        <dbReference type="EMBL" id="KAE8146522.1"/>
    </source>
</evidence>
<keyword evidence="4" id="KW-0732">Signal</keyword>
<dbReference type="SUPFAM" id="SSF53933">
    <property type="entry name" value="Microbial ribonucleases"/>
    <property type="match status" value="1"/>
</dbReference>
<dbReference type="GO" id="GO:0016787">
    <property type="term" value="F:hydrolase activity"/>
    <property type="evidence" value="ECO:0007669"/>
    <property type="project" value="UniProtKB-KW"/>
</dbReference>
<evidence type="ECO:0000256" key="2">
    <source>
        <dbReference type="ARBA" id="ARBA00022801"/>
    </source>
</evidence>
<feature type="compositionally biased region" description="Low complexity" evidence="3">
    <location>
        <begin position="334"/>
        <end position="343"/>
    </location>
</feature>
<evidence type="ECO:0000313" key="6">
    <source>
        <dbReference type="Proteomes" id="UP000325780"/>
    </source>
</evidence>
<dbReference type="EMBL" id="ML742257">
    <property type="protein sequence ID" value="KAE8146522.1"/>
    <property type="molecule type" value="Genomic_DNA"/>
</dbReference>
<dbReference type="Gene3D" id="3.10.450.30">
    <property type="entry name" value="Microbial ribonucleases"/>
    <property type="match status" value="1"/>
</dbReference>
<dbReference type="GO" id="GO:0004540">
    <property type="term" value="F:RNA nuclease activity"/>
    <property type="evidence" value="ECO:0007669"/>
    <property type="project" value="InterPro"/>
</dbReference>
<feature type="signal peptide" evidence="4">
    <location>
        <begin position="1"/>
        <end position="15"/>
    </location>
</feature>
<dbReference type="InterPro" id="IPR016191">
    <property type="entry name" value="Ribonuclease/ribotoxin"/>
</dbReference>
<keyword evidence="1" id="KW-0540">Nuclease</keyword>
<dbReference type="AlphaFoldDB" id="A0A5N6TJK6"/>
<feature type="region of interest" description="Disordered" evidence="3">
    <location>
        <begin position="201"/>
        <end position="356"/>
    </location>
</feature>
<accession>A0A5N6TJK6</accession>
<keyword evidence="6" id="KW-1185">Reference proteome</keyword>
<evidence type="ECO:0000256" key="3">
    <source>
        <dbReference type="SAM" id="MobiDB-lite"/>
    </source>
</evidence>
<evidence type="ECO:0000256" key="1">
    <source>
        <dbReference type="ARBA" id="ARBA00022722"/>
    </source>
</evidence>